<dbReference type="AlphaFoldDB" id="A0A2P6TDW3"/>
<dbReference type="PANTHER" id="PTHR36492:SF2">
    <property type="entry name" value="[ACYL-CARRIER-PROTEIN] PHOSPHODIESTERASE PPTH"/>
    <property type="match status" value="1"/>
</dbReference>
<dbReference type="PANTHER" id="PTHR36492">
    <property type="match status" value="1"/>
</dbReference>
<dbReference type="InterPro" id="IPR029052">
    <property type="entry name" value="Metallo-depent_PP-like"/>
</dbReference>
<dbReference type="STRING" id="3076.A0A2P6TDW3"/>
<dbReference type="OrthoDB" id="550558at2759"/>
<feature type="region of interest" description="Disordered" evidence="1">
    <location>
        <begin position="485"/>
        <end position="522"/>
    </location>
</feature>
<dbReference type="Gene3D" id="3.60.21.10">
    <property type="match status" value="2"/>
</dbReference>
<feature type="compositionally biased region" description="Low complexity" evidence="1">
    <location>
        <begin position="387"/>
        <end position="400"/>
    </location>
</feature>
<comment type="caution">
    <text evidence="3">The sequence shown here is derived from an EMBL/GenBank/DDBJ whole genome shotgun (WGS) entry which is preliminary data.</text>
</comment>
<dbReference type="InterPro" id="IPR004843">
    <property type="entry name" value="Calcineurin-like_PHP"/>
</dbReference>
<name>A0A2P6TDW3_CHLSO</name>
<protein>
    <submittedName>
        <fullName evidence="3">Metallo-dependent</fullName>
    </submittedName>
</protein>
<organism evidence="3 4">
    <name type="scientific">Chlorella sorokiniana</name>
    <name type="common">Freshwater green alga</name>
    <dbReference type="NCBI Taxonomy" id="3076"/>
    <lineage>
        <taxon>Eukaryota</taxon>
        <taxon>Viridiplantae</taxon>
        <taxon>Chlorophyta</taxon>
        <taxon>core chlorophytes</taxon>
        <taxon>Trebouxiophyceae</taxon>
        <taxon>Chlorellales</taxon>
        <taxon>Chlorellaceae</taxon>
        <taxon>Chlorella clade</taxon>
        <taxon>Chlorella</taxon>
    </lineage>
</organism>
<dbReference type="EMBL" id="LHPG02000021">
    <property type="protein sequence ID" value="PRW20819.1"/>
    <property type="molecule type" value="Genomic_DNA"/>
</dbReference>
<accession>A0A2P6TDW3</accession>
<dbReference type="Pfam" id="PF00149">
    <property type="entry name" value="Metallophos"/>
    <property type="match status" value="1"/>
</dbReference>
<evidence type="ECO:0000313" key="4">
    <source>
        <dbReference type="Proteomes" id="UP000239899"/>
    </source>
</evidence>
<feature type="domain" description="Calcineurin-like phosphoesterase" evidence="2">
    <location>
        <begin position="19"/>
        <end position="256"/>
    </location>
</feature>
<sequence length="522" mass="57566">MLRVEPEAVAPLVKGQQLLRVLAVTDLHVDYDENMEWCYRLDNTAFKNDVLIVCGDVSDEMAALETALATLKSKFGHVFYVPGNHELWIRERDRDMGITDSHTKLRIILERCSQLGVHTRPMQLGGLWIVPLLSWHHRSFDKEPDVPGVPPASAWTITDYSACRWPSSVPGGSADGSEQLAAYIDSMNDGPEWDALLASREQCDVISFSHFLPNQALLPEKRYLYYPNLAKAVGSDFLAARVAQLRPDLHMFGHTHFAWDACLGGTRYIQAPLCSPLERRKRLFTVGFGACMEEAEADPVAARWLPQQVYVGLAPPPAAAENEGAAAGSEKQAQLQPGQQQQPARAEWRPQPPQAAAAQQLDGLEAASTEPQASSSNGSNGCGGSGQQPEAQADAAQQQQRRQEEEDGGYDPMPAVARLQLQIEMELAFGWQPLRHGAAVPSLLAHWSMYYEEHPRQPEMVTLAPWVARLYERRLHRRQRAAARVMRSTAGAEEEGSSGEAEGEPTALTSLSESDNESAIGF</sequence>
<proteinExistence type="predicted"/>
<reference evidence="3 4" key="1">
    <citation type="journal article" date="2018" name="Plant J.">
        <title>Genome sequences of Chlorella sorokiniana UTEX 1602 and Micractinium conductrix SAG 241.80: implications to maltose excretion by a green alga.</title>
        <authorList>
            <person name="Arriola M.B."/>
            <person name="Velmurugan N."/>
            <person name="Zhang Y."/>
            <person name="Plunkett M.H."/>
            <person name="Hondzo H."/>
            <person name="Barney B.M."/>
        </authorList>
    </citation>
    <scope>NUCLEOTIDE SEQUENCE [LARGE SCALE GENOMIC DNA]</scope>
    <source>
        <strain evidence="4">UTEX 1602</strain>
    </source>
</reference>
<evidence type="ECO:0000259" key="2">
    <source>
        <dbReference type="Pfam" id="PF00149"/>
    </source>
</evidence>
<feature type="compositionally biased region" description="Acidic residues" evidence="1">
    <location>
        <begin position="492"/>
        <end position="503"/>
    </location>
</feature>
<keyword evidence="4" id="KW-1185">Reference proteome</keyword>
<dbReference type="GO" id="GO:0016787">
    <property type="term" value="F:hydrolase activity"/>
    <property type="evidence" value="ECO:0007669"/>
    <property type="project" value="InterPro"/>
</dbReference>
<evidence type="ECO:0000313" key="3">
    <source>
        <dbReference type="EMBL" id="PRW20819.1"/>
    </source>
</evidence>
<feature type="compositionally biased region" description="Low complexity" evidence="1">
    <location>
        <begin position="319"/>
        <end position="345"/>
    </location>
</feature>
<dbReference type="SUPFAM" id="SSF56300">
    <property type="entry name" value="Metallo-dependent phosphatases"/>
    <property type="match status" value="1"/>
</dbReference>
<gene>
    <name evidence="3" type="ORF">C2E21_8596</name>
</gene>
<dbReference type="Proteomes" id="UP000239899">
    <property type="component" value="Unassembled WGS sequence"/>
</dbReference>
<dbReference type="InterPro" id="IPR052963">
    <property type="entry name" value="Pantetheine_PDE"/>
</dbReference>
<dbReference type="CDD" id="cd00838">
    <property type="entry name" value="MPP_superfamily"/>
    <property type="match status" value="1"/>
</dbReference>
<feature type="region of interest" description="Disordered" evidence="1">
    <location>
        <begin position="317"/>
        <end position="412"/>
    </location>
</feature>
<evidence type="ECO:0000256" key="1">
    <source>
        <dbReference type="SAM" id="MobiDB-lite"/>
    </source>
</evidence>